<comment type="caution">
    <text evidence="1">The sequence shown here is derived from an EMBL/GenBank/DDBJ whole genome shotgun (WGS) entry which is preliminary data.</text>
</comment>
<organism evidence="1 2">
    <name type="scientific">Hygrophoropsis aurantiaca</name>
    <dbReference type="NCBI Taxonomy" id="72124"/>
    <lineage>
        <taxon>Eukaryota</taxon>
        <taxon>Fungi</taxon>
        <taxon>Dikarya</taxon>
        <taxon>Basidiomycota</taxon>
        <taxon>Agaricomycotina</taxon>
        <taxon>Agaricomycetes</taxon>
        <taxon>Agaricomycetidae</taxon>
        <taxon>Boletales</taxon>
        <taxon>Coniophorineae</taxon>
        <taxon>Hygrophoropsidaceae</taxon>
        <taxon>Hygrophoropsis</taxon>
    </lineage>
</organism>
<reference evidence="1" key="1">
    <citation type="journal article" date="2021" name="New Phytol.">
        <title>Evolutionary innovations through gain and loss of genes in the ectomycorrhizal Boletales.</title>
        <authorList>
            <person name="Wu G."/>
            <person name="Miyauchi S."/>
            <person name="Morin E."/>
            <person name="Kuo A."/>
            <person name="Drula E."/>
            <person name="Varga T."/>
            <person name="Kohler A."/>
            <person name="Feng B."/>
            <person name="Cao Y."/>
            <person name="Lipzen A."/>
            <person name="Daum C."/>
            <person name="Hundley H."/>
            <person name="Pangilinan J."/>
            <person name="Johnson J."/>
            <person name="Barry K."/>
            <person name="LaButti K."/>
            <person name="Ng V."/>
            <person name="Ahrendt S."/>
            <person name="Min B."/>
            <person name="Choi I.G."/>
            <person name="Park H."/>
            <person name="Plett J.M."/>
            <person name="Magnuson J."/>
            <person name="Spatafora J.W."/>
            <person name="Nagy L.G."/>
            <person name="Henrissat B."/>
            <person name="Grigoriev I.V."/>
            <person name="Yang Z.L."/>
            <person name="Xu J."/>
            <person name="Martin F.M."/>
        </authorList>
    </citation>
    <scope>NUCLEOTIDE SEQUENCE</scope>
    <source>
        <strain evidence="1">ATCC 28755</strain>
    </source>
</reference>
<dbReference type="Proteomes" id="UP000790377">
    <property type="component" value="Unassembled WGS sequence"/>
</dbReference>
<keyword evidence="2" id="KW-1185">Reference proteome</keyword>
<sequence>MRAWVLCGRGRKMNMVLITAFLFYFFFDVALLSYSLGIHQRIGESVIFGHDYLCDVTFFPQIRLGLLQGFAFAELRVCFFSLIFSVITHKPGISICSVYREVTSTSIRMIIDGN</sequence>
<accession>A0ACB8A3H1</accession>
<gene>
    <name evidence="1" type="ORF">BJ138DRAFT_1158786</name>
</gene>
<proteinExistence type="predicted"/>
<evidence type="ECO:0000313" key="2">
    <source>
        <dbReference type="Proteomes" id="UP000790377"/>
    </source>
</evidence>
<evidence type="ECO:0000313" key="1">
    <source>
        <dbReference type="EMBL" id="KAH7907926.1"/>
    </source>
</evidence>
<name>A0ACB8A3H1_9AGAM</name>
<protein>
    <submittedName>
        <fullName evidence="1">Uncharacterized protein</fullName>
    </submittedName>
</protein>
<dbReference type="EMBL" id="MU267858">
    <property type="protein sequence ID" value="KAH7907926.1"/>
    <property type="molecule type" value="Genomic_DNA"/>
</dbReference>